<dbReference type="InterPro" id="IPR001770">
    <property type="entry name" value="G-protein_gamma"/>
</dbReference>
<dbReference type="SMART" id="SM01224">
    <property type="entry name" value="G_gamma"/>
    <property type="match status" value="1"/>
</dbReference>
<protein>
    <recommendedName>
        <fullName evidence="5">Guanine nucleotide-binding protein subunit gamma</fullName>
    </recommendedName>
</protein>
<evidence type="ECO:0000256" key="5">
    <source>
        <dbReference type="RuleBase" id="RU004973"/>
    </source>
</evidence>
<dbReference type="GeneTree" id="ENSGT01100000263497"/>
<dbReference type="GO" id="GO:0007186">
    <property type="term" value="P:G protein-coupled receptor signaling pathway"/>
    <property type="evidence" value="ECO:0007669"/>
    <property type="project" value="InterPro"/>
</dbReference>
<comment type="subcellular location">
    <subcellularLocation>
        <location evidence="5">Cell membrane</location>
        <topology evidence="5">Lipid-anchor</topology>
        <orientation evidence="5">Cytoplasmic side</orientation>
    </subcellularLocation>
</comment>
<evidence type="ECO:0000313" key="8">
    <source>
        <dbReference type="Proteomes" id="UP000694388"/>
    </source>
</evidence>
<dbReference type="Ensembl" id="ENSEBUT00000024728.1">
    <property type="protein sequence ID" value="ENSEBUP00000024152.1"/>
    <property type="gene ID" value="ENSEBUG00000014878.1"/>
</dbReference>
<keyword evidence="8" id="KW-1185">Reference proteome</keyword>
<keyword evidence="2 5" id="KW-1003">Cell membrane</keyword>
<organism evidence="7 8">
    <name type="scientific">Eptatretus burgeri</name>
    <name type="common">Inshore hagfish</name>
    <dbReference type="NCBI Taxonomy" id="7764"/>
    <lineage>
        <taxon>Eukaryota</taxon>
        <taxon>Metazoa</taxon>
        <taxon>Chordata</taxon>
        <taxon>Craniata</taxon>
        <taxon>Vertebrata</taxon>
        <taxon>Cyclostomata</taxon>
        <taxon>Myxini</taxon>
        <taxon>Myxiniformes</taxon>
        <taxon>Myxinidae</taxon>
        <taxon>Eptatretinae</taxon>
        <taxon>Eptatretus</taxon>
    </lineage>
</organism>
<keyword evidence="4 5" id="KW-0807">Transducer</keyword>
<proteinExistence type="inferred from homology"/>
<comment type="function">
    <text evidence="5">Guanine nucleotide-binding proteins (G proteins) are involved as a modulator or transducer in various transmembrane signaling systems. The beta and gamma chains are required for the GTPase activity, for replacement of GDP by GTP, and for G protein-effector interaction.</text>
</comment>
<dbReference type="AlphaFoldDB" id="A0A8C4R4V2"/>
<dbReference type="CDD" id="cd00068">
    <property type="entry name" value="GGL"/>
    <property type="match status" value="1"/>
</dbReference>
<dbReference type="SUPFAM" id="SSF48670">
    <property type="entry name" value="Transducin (heterotrimeric G protein), gamma chain"/>
    <property type="match status" value="1"/>
</dbReference>
<dbReference type="InterPro" id="IPR015898">
    <property type="entry name" value="G-protein_gamma-like_dom"/>
</dbReference>
<dbReference type="PRINTS" id="PR00321">
    <property type="entry name" value="GPROTEING"/>
</dbReference>
<dbReference type="SMART" id="SM00224">
    <property type="entry name" value="GGL"/>
    <property type="match status" value="1"/>
</dbReference>
<reference evidence="7" key="2">
    <citation type="submission" date="2025-09" db="UniProtKB">
        <authorList>
            <consortium name="Ensembl"/>
        </authorList>
    </citation>
    <scope>IDENTIFICATION</scope>
</reference>
<comment type="subunit">
    <text evidence="5">G proteins are composed of 3 units; alpha, beta and gamma.</text>
</comment>
<dbReference type="Pfam" id="PF00631">
    <property type="entry name" value="G-gamma"/>
    <property type="match status" value="1"/>
</dbReference>
<evidence type="ECO:0000259" key="6">
    <source>
        <dbReference type="PROSITE" id="PS50058"/>
    </source>
</evidence>
<evidence type="ECO:0000256" key="1">
    <source>
        <dbReference type="ARBA" id="ARBA00007431"/>
    </source>
</evidence>
<dbReference type="InterPro" id="IPR036284">
    <property type="entry name" value="GGL_sf"/>
</dbReference>
<evidence type="ECO:0000256" key="3">
    <source>
        <dbReference type="ARBA" id="ARBA00023136"/>
    </source>
</evidence>
<evidence type="ECO:0000256" key="2">
    <source>
        <dbReference type="ARBA" id="ARBA00022475"/>
    </source>
</evidence>
<dbReference type="Gene3D" id="4.10.260.10">
    <property type="entry name" value="Transducin (heterotrimeric G protein), gamma chain"/>
    <property type="match status" value="1"/>
</dbReference>
<dbReference type="PANTHER" id="PTHR13809">
    <property type="entry name" value="GUANINE NUCLEOTIDE-BINDING PROTEIN GAMMA SUBUNIT"/>
    <property type="match status" value="1"/>
</dbReference>
<keyword evidence="3 5" id="KW-0472">Membrane</keyword>
<comment type="similarity">
    <text evidence="1 5">Belongs to the G protein gamma family.</text>
</comment>
<accession>A0A8C4R4V2</accession>
<dbReference type="PROSITE" id="PS50058">
    <property type="entry name" value="G_PROTEIN_GAMMA"/>
    <property type="match status" value="1"/>
</dbReference>
<feature type="domain" description="G protein gamma" evidence="6">
    <location>
        <begin position="43"/>
        <end position="109"/>
    </location>
</feature>
<dbReference type="Proteomes" id="UP000694388">
    <property type="component" value="Unplaced"/>
</dbReference>
<dbReference type="GO" id="GO:0005834">
    <property type="term" value="C:heterotrimeric G-protein complex"/>
    <property type="evidence" value="ECO:0007669"/>
    <property type="project" value="InterPro"/>
</dbReference>
<name>A0A8C4R4V2_EPTBU</name>
<sequence>MINRFPAFSKDCANFVHDSTNTEERPIITHKTAFHAPQDPTISSERVVRLRVLVPWAKFEITTLYTGVSKASLELMAFCEAHAKDDPLVTPVPTSENPYREKKLFCSIL</sequence>
<keyword evidence="5" id="KW-0449">Lipoprotein</keyword>
<dbReference type="GO" id="GO:0031681">
    <property type="term" value="F:G-protein beta-subunit binding"/>
    <property type="evidence" value="ECO:0007669"/>
    <property type="project" value="InterPro"/>
</dbReference>
<evidence type="ECO:0000256" key="4">
    <source>
        <dbReference type="ARBA" id="ARBA00023224"/>
    </source>
</evidence>
<reference evidence="7" key="1">
    <citation type="submission" date="2025-08" db="UniProtKB">
        <authorList>
            <consortium name="Ensembl"/>
        </authorList>
    </citation>
    <scope>IDENTIFICATION</scope>
</reference>
<evidence type="ECO:0000313" key="7">
    <source>
        <dbReference type="Ensembl" id="ENSEBUP00000024152.1"/>
    </source>
</evidence>